<reference evidence="5 6" key="1">
    <citation type="journal article" date="2014" name="Genome Announc.">
        <title>Draft genome sequences of the altered schaedler flora, a defined bacterial community from gnotobiotic mice.</title>
        <authorList>
            <person name="Wannemuehler M.J."/>
            <person name="Overstreet A.M."/>
            <person name="Ward D.V."/>
            <person name="Phillips G.J."/>
        </authorList>
    </citation>
    <scope>NUCLEOTIDE SEQUENCE [LARGE SCALE GENOMIC DNA]</scope>
    <source>
        <strain evidence="5 6">ASF492</strain>
    </source>
</reference>
<keyword evidence="3 4" id="KW-0479">Metal-binding</keyword>
<dbReference type="InterPro" id="IPR002678">
    <property type="entry name" value="DUF34/NIF3"/>
</dbReference>
<comment type="caution">
    <text evidence="5">The sequence shown here is derived from an EMBL/GenBank/DDBJ whole genome shotgun (WGS) entry which is preliminary data.</text>
</comment>
<evidence type="ECO:0000256" key="3">
    <source>
        <dbReference type="ARBA" id="ARBA00022723"/>
    </source>
</evidence>
<protein>
    <recommendedName>
        <fullName evidence="2">GTP cyclohydrolase 1 type 2 homolog</fullName>
    </recommendedName>
</protein>
<evidence type="ECO:0000313" key="5">
    <source>
        <dbReference type="EMBL" id="EMZ27914.1"/>
    </source>
</evidence>
<feature type="binding site" evidence="4">
    <location>
        <position position="103"/>
    </location>
    <ligand>
        <name>a divalent metal cation</name>
        <dbReference type="ChEBI" id="CHEBI:60240"/>
        <label>1</label>
    </ligand>
</feature>
<dbReference type="GO" id="GO:0005737">
    <property type="term" value="C:cytoplasm"/>
    <property type="evidence" value="ECO:0007669"/>
    <property type="project" value="TreeGrafter"/>
</dbReference>
<dbReference type="NCBIfam" id="TIGR00486">
    <property type="entry name" value="YbgI_SA1388"/>
    <property type="match status" value="1"/>
</dbReference>
<evidence type="ECO:0000256" key="1">
    <source>
        <dbReference type="ARBA" id="ARBA00006964"/>
    </source>
</evidence>
<dbReference type="PATRIC" id="fig|1235802.3.peg.2185"/>
<dbReference type="PANTHER" id="PTHR13799">
    <property type="entry name" value="NGG1 INTERACTING FACTOR 3"/>
    <property type="match status" value="1"/>
</dbReference>
<feature type="binding site" evidence="4">
    <location>
        <position position="65"/>
    </location>
    <ligand>
        <name>a divalent metal cation</name>
        <dbReference type="ChEBI" id="CHEBI:60240"/>
        <label>1</label>
    </ligand>
</feature>
<evidence type="ECO:0000313" key="6">
    <source>
        <dbReference type="Proteomes" id="UP000012589"/>
    </source>
</evidence>
<dbReference type="STRING" id="1235802.C823_02055"/>
<dbReference type="Pfam" id="PF01784">
    <property type="entry name" value="DUF34_NIF3"/>
    <property type="match status" value="1"/>
</dbReference>
<name>N2ATU6_9FIRM</name>
<dbReference type="GO" id="GO:0046872">
    <property type="term" value="F:metal ion binding"/>
    <property type="evidence" value="ECO:0007669"/>
    <property type="project" value="UniProtKB-KW"/>
</dbReference>
<gene>
    <name evidence="5" type="ORF">C823_02055</name>
</gene>
<evidence type="ECO:0000256" key="2">
    <source>
        <dbReference type="ARBA" id="ARBA00022112"/>
    </source>
</evidence>
<keyword evidence="6" id="KW-1185">Reference proteome</keyword>
<dbReference type="PANTHER" id="PTHR13799:SF14">
    <property type="entry name" value="GTP CYCLOHYDROLASE 1 TYPE 2 HOMOLOG"/>
    <property type="match status" value="1"/>
</dbReference>
<feature type="binding site" evidence="4">
    <location>
        <position position="228"/>
    </location>
    <ligand>
        <name>a divalent metal cation</name>
        <dbReference type="ChEBI" id="CHEBI:60240"/>
        <label>1</label>
    </ligand>
</feature>
<dbReference type="InterPro" id="IPR036069">
    <property type="entry name" value="DUF34/NIF3_sf"/>
</dbReference>
<dbReference type="Proteomes" id="UP000012589">
    <property type="component" value="Unassembled WGS sequence"/>
</dbReference>
<dbReference type="EMBL" id="AQFT01000066">
    <property type="protein sequence ID" value="EMZ27914.1"/>
    <property type="molecule type" value="Genomic_DNA"/>
</dbReference>
<sequence length="260" mass="28651">MKCKQLIRILNQQADEAYACSWDNVGLLVGSTRQEIKKVYIALDATDEAISEAIAADADFLLTHHPLIFQGMKRITEEDFIGRRVTALIRSGISYYAMHTNFDVMGMAQLACDRMHLQNAAPLEITCEKDGQAQGIGRVGELEKPMRLSECCALVKSAFGLEHVKVFGNMQDTVERAAICPGAGKSDVAHALQAGAQVYITGDIDHHTGIDAAACKMAVIDAGHYGIEHIFIAYMAEYLKEHAPELTVIRESRREPFQIV</sequence>
<organism evidence="5 6">
    <name type="scientific">Eubacterium plexicaudatum ASF492</name>
    <dbReference type="NCBI Taxonomy" id="1235802"/>
    <lineage>
        <taxon>Bacteria</taxon>
        <taxon>Bacillati</taxon>
        <taxon>Bacillota</taxon>
        <taxon>Clostridia</taxon>
        <taxon>Eubacteriales</taxon>
        <taxon>Eubacteriaceae</taxon>
        <taxon>Eubacterium</taxon>
    </lineage>
</organism>
<dbReference type="SUPFAM" id="SSF102705">
    <property type="entry name" value="NIF3 (NGG1p interacting factor 3)-like"/>
    <property type="match status" value="1"/>
</dbReference>
<dbReference type="HOGENOM" id="CLU_037423_2_0_9"/>
<dbReference type="AlphaFoldDB" id="N2ATU6"/>
<accession>N2ATU6</accession>
<dbReference type="Gene3D" id="3.40.1390.30">
    <property type="entry name" value="NIF3 (NGG1p interacting factor 3)-like"/>
    <property type="match status" value="2"/>
</dbReference>
<dbReference type="OrthoDB" id="9792792at2"/>
<comment type="similarity">
    <text evidence="1">Belongs to the GTP cyclohydrolase I type 2/NIF3 family.</text>
</comment>
<proteinExistence type="inferred from homology"/>
<dbReference type="FunFam" id="3.40.1390.30:FF:000001">
    <property type="entry name" value="GTP cyclohydrolase 1 type 2"/>
    <property type="match status" value="1"/>
</dbReference>
<evidence type="ECO:0000256" key="4">
    <source>
        <dbReference type="PIRSR" id="PIRSR602678-1"/>
    </source>
</evidence>
<feature type="binding site" evidence="4">
    <location>
        <position position="224"/>
    </location>
    <ligand>
        <name>a divalent metal cation</name>
        <dbReference type="ChEBI" id="CHEBI:60240"/>
        <label>1</label>
    </ligand>
</feature>
<dbReference type="eggNOG" id="COG0327">
    <property type="taxonomic scope" value="Bacteria"/>
</dbReference>
<feature type="binding site" evidence="4">
    <location>
        <position position="64"/>
    </location>
    <ligand>
        <name>a divalent metal cation</name>
        <dbReference type="ChEBI" id="CHEBI:60240"/>
        <label>2</label>
    </ligand>
</feature>